<proteinExistence type="predicted"/>
<comment type="caution">
    <text evidence="1">The sequence shown here is derived from an EMBL/GenBank/DDBJ whole genome shotgun (WGS) entry which is preliminary data.</text>
</comment>
<evidence type="ECO:0000313" key="2">
    <source>
        <dbReference type="Proteomes" id="UP000448867"/>
    </source>
</evidence>
<dbReference type="AlphaFoldDB" id="A0A7X2IVI1"/>
<dbReference type="RefSeq" id="WP_154305612.1">
    <property type="nucleotide sequence ID" value="NZ_WKKI01000001.1"/>
</dbReference>
<dbReference type="EMBL" id="WKKI01000001">
    <property type="protein sequence ID" value="MRX70548.1"/>
    <property type="molecule type" value="Genomic_DNA"/>
</dbReference>
<sequence length="54" mass="6291">MMDVNNNEKAILEHALTSAILNSSDYAEIEQYQLLLTKFKTAQDEDGFRYDYDN</sequence>
<dbReference type="Proteomes" id="UP000448867">
    <property type="component" value="Unassembled WGS sequence"/>
</dbReference>
<organism evidence="1 2">
    <name type="scientific">Metabacillus lacus</name>
    <dbReference type="NCBI Taxonomy" id="1983721"/>
    <lineage>
        <taxon>Bacteria</taxon>
        <taxon>Bacillati</taxon>
        <taxon>Bacillota</taxon>
        <taxon>Bacilli</taxon>
        <taxon>Bacillales</taxon>
        <taxon>Bacillaceae</taxon>
        <taxon>Metabacillus</taxon>
    </lineage>
</organism>
<accession>A0A7X2IVI1</accession>
<evidence type="ECO:0000313" key="1">
    <source>
        <dbReference type="EMBL" id="MRX70548.1"/>
    </source>
</evidence>
<protein>
    <submittedName>
        <fullName evidence="1">Uncharacterized protein</fullName>
    </submittedName>
</protein>
<reference evidence="1 2" key="1">
    <citation type="submission" date="2019-11" db="EMBL/GenBank/DDBJ databases">
        <title>Bacillus lacus genome.</title>
        <authorList>
            <person name="Allen C.J."/>
            <person name="Newman J.D."/>
        </authorList>
    </citation>
    <scope>NUCLEOTIDE SEQUENCE [LARGE SCALE GENOMIC DNA]</scope>
    <source>
        <strain evidence="1 2">KCTC 33946</strain>
    </source>
</reference>
<name>A0A7X2IVI1_9BACI</name>
<keyword evidence="2" id="KW-1185">Reference proteome</keyword>
<gene>
    <name evidence="1" type="ORF">GJU40_00005</name>
</gene>